<accession>A0ABV1Z1V0</accession>
<keyword evidence="1" id="KW-0472">Membrane</keyword>
<evidence type="ECO:0000313" key="2">
    <source>
        <dbReference type="EMBL" id="MER9405961.1"/>
    </source>
</evidence>
<dbReference type="EMBL" id="JAMYQB010000014">
    <property type="protein sequence ID" value="MER9405961.1"/>
    <property type="molecule type" value="Genomic_DNA"/>
</dbReference>
<dbReference type="RefSeq" id="WP_192256604.1">
    <property type="nucleotide sequence ID" value="NZ_JAMYQB010000014.1"/>
</dbReference>
<comment type="caution">
    <text evidence="2">The sequence shown here is derived from an EMBL/GenBank/DDBJ whole genome shotgun (WGS) entry which is preliminary data.</text>
</comment>
<keyword evidence="1" id="KW-0812">Transmembrane</keyword>
<evidence type="ECO:0000256" key="1">
    <source>
        <dbReference type="SAM" id="Phobius"/>
    </source>
</evidence>
<protein>
    <submittedName>
        <fullName evidence="2">Uncharacterized protein</fullName>
    </submittedName>
</protein>
<name>A0ABV1Z1V0_9HYPH</name>
<keyword evidence="1" id="KW-1133">Transmembrane helix</keyword>
<sequence length="71" mass="7501">MRTPSLLPAFGKLGVKPPVVIAAAPTLSKSMNSAALRMRKVLSAHGGLILKLSVLVWTILILAAAFFMSRA</sequence>
<organism evidence="2 3">
    <name type="scientific">Mesorhizobium caraganae</name>
    <dbReference type="NCBI Taxonomy" id="483206"/>
    <lineage>
        <taxon>Bacteria</taxon>
        <taxon>Pseudomonadati</taxon>
        <taxon>Pseudomonadota</taxon>
        <taxon>Alphaproteobacteria</taxon>
        <taxon>Hyphomicrobiales</taxon>
        <taxon>Phyllobacteriaceae</taxon>
        <taxon>Mesorhizobium</taxon>
    </lineage>
</organism>
<evidence type="ECO:0000313" key="3">
    <source>
        <dbReference type="Proteomes" id="UP001433071"/>
    </source>
</evidence>
<keyword evidence="3" id="KW-1185">Reference proteome</keyword>
<feature type="transmembrane region" description="Helical" evidence="1">
    <location>
        <begin position="46"/>
        <end position="68"/>
    </location>
</feature>
<dbReference type="Proteomes" id="UP001433071">
    <property type="component" value="Unassembled WGS sequence"/>
</dbReference>
<gene>
    <name evidence="2" type="ORF">NKI36_18190</name>
</gene>
<reference evidence="2 3" key="1">
    <citation type="journal article" date="2024" name="Proc. Natl. Acad. Sci. U.S.A.">
        <title>The evolutionary genomics of adaptation to stress in wild rhizobium bacteria.</title>
        <authorList>
            <person name="Kehlet-Delgado H."/>
            <person name="Montoya A.P."/>
            <person name="Jensen K.T."/>
            <person name="Wendlandt C.E."/>
            <person name="Dexheimer C."/>
            <person name="Roberts M."/>
            <person name="Torres Martinez L."/>
            <person name="Friesen M.L."/>
            <person name="Griffitts J.S."/>
            <person name="Porter S.S."/>
        </authorList>
    </citation>
    <scope>NUCLEOTIDE SEQUENCE [LARGE SCALE GENOMIC DNA]</scope>
    <source>
        <strain evidence="2 3">M0641</strain>
    </source>
</reference>
<proteinExistence type="predicted"/>